<proteinExistence type="predicted"/>
<dbReference type="Gene3D" id="3.30.70.270">
    <property type="match status" value="1"/>
</dbReference>
<dbReference type="InterPro" id="IPR000014">
    <property type="entry name" value="PAS"/>
</dbReference>
<dbReference type="RefSeq" id="WP_144042172.1">
    <property type="nucleotide sequence ID" value="NZ_BMPL01000035.1"/>
</dbReference>
<evidence type="ECO:0000259" key="2">
    <source>
        <dbReference type="PROSITE" id="PS50883"/>
    </source>
</evidence>
<evidence type="ECO:0000259" key="3">
    <source>
        <dbReference type="PROSITE" id="PS50887"/>
    </source>
</evidence>
<dbReference type="InterPro" id="IPR000160">
    <property type="entry name" value="GGDEF_dom"/>
</dbReference>
<dbReference type="PANTHER" id="PTHR44757">
    <property type="entry name" value="DIGUANYLATE CYCLASE DGCP"/>
    <property type="match status" value="1"/>
</dbReference>
<evidence type="ECO:0000313" key="4">
    <source>
        <dbReference type="EMBL" id="TRY12350.1"/>
    </source>
</evidence>
<accession>A0A553JIS3</accession>
<dbReference type="Proteomes" id="UP000318126">
    <property type="component" value="Unassembled WGS sequence"/>
</dbReference>
<dbReference type="Gene3D" id="3.20.20.450">
    <property type="entry name" value="EAL domain"/>
    <property type="match status" value="1"/>
</dbReference>
<keyword evidence="5" id="KW-1185">Reference proteome</keyword>
<dbReference type="Pfam" id="PF00990">
    <property type="entry name" value="GGDEF"/>
    <property type="match status" value="1"/>
</dbReference>
<dbReference type="Gene3D" id="3.30.450.20">
    <property type="entry name" value="PAS domain"/>
    <property type="match status" value="2"/>
</dbReference>
<dbReference type="NCBIfam" id="TIGR00254">
    <property type="entry name" value="GGDEF"/>
    <property type="match status" value="1"/>
</dbReference>
<evidence type="ECO:0000259" key="1">
    <source>
        <dbReference type="PROSITE" id="PS50112"/>
    </source>
</evidence>
<feature type="domain" description="PAS" evidence="1">
    <location>
        <begin position="152"/>
        <end position="221"/>
    </location>
</feature>
<name>A0A553JIS3_SHEHA</name>
<dbReference type="CDD" id="cd01949">
    <property type="entry name" value="GGDEF"/>
    <property type="match status" value="1"/>
</dbReference>
<dbReference type="SUPFAM" id="SSF55073">
    <property type="entry name" value="Nucleotide cyclase"/>
    <property type="match status" value="1"/>
</dbReference>
<comment type="caution">
    <text evidence="4">The sequence shown here is derived from an EMBL/GenBank/DDBJ whole genome shotgun (WGS) entry which is preliminary data.</text>
</comment>
<gene>
    <name evidence="4" type="ORF">FN961_21220</name>
</gene>
<dbReference type="Pfam" id="PF13426">
    <property type="entry name" value="PAS_9"/>
    <property type="match status" value="2"/>
</dbReference>
<dbReference type="OrthoDB" id="9804951at2"/>
<dbReference type="EMBL" id="VKGK01000035">
    <property type="protein sequence ID" value="TRY12350.1"/>
    <property type="molecule type" value="Genomic_DNA"/>
</dbReference>
<evidence type="ECO:0000313" key="5">
    <source>
        <dbReference type="Proteomes" id="UP000318126"/>
    </source>
</evidence>
<dbReference type="SUPFAM" id="SSF141868">
    <property type="entry name" value="EAL domain-like"/>
    <property type="match status" value="1"/>
</dbReference>
<dbReference type="InterPro" id="IPR035919">
    <property type="entry name" value="EAL_sf"/>
</dbReference>
<organism evidence="4 5">
    <name type="scientific">Shewanella hanedai</name>
    <name type="common">Alteromonas hanedai</name>
    <dbReference type="NCBI Taxonomy" id="25"/>
    <lineage>
        <taxon>Bacteria</taxon>
        <taxon>Pseudomonadati</taxon>
        <taxon>Pseudomonadota</taxon>
        <taxon>Gammaproteobacteria</taxon>
        <taxon>Alteromonadales</taxon>
        <taxon>Shewanellaceae</taxon>
        <taxon>Shewanella</taxon>
    </lineage>
</organism>
<dbReference type="PROSITE" id="PS50883">
    <property type="entry name" value="EAL"/>
    <property type="match status" value="1"/>
</dbReference>
<dbReference type="NCBIfam" id="TIGR00229">
    <property type="entry name" value="sensory_box"/>
    <property type="match status" value="1"/>
</dbReference>
<dbReference type="CDD" id="cd01948">
    <property type="entry name" value="EAL"/>
    <property type="match status" value="1"/>
</dbReference>
<dbReference type="InterPro" id="IPR035965">
    <property type="entry name" value="PAS-like_dom_sf"/>
</dbReference>
<dbReference type="InterPro" id="IPR029787">
    <property type="entry name" value="Nucleotide_cyclase"/>
</dbReference>
<reference evidence="5" key="1">
    <citation type="submission" date="2019-07" db="EMBL/GenBank/DDBJ databases">
        <title>Shewanella sp. YLB-08 draft genomic sequence.</title>
        <authorList>
            <person name="Yu L."/>
        </authorList>
    </citation>
    <scope>NUCLEOTIDE SEQUENCE [LARGE SCALE GENOMIC DNA]</scope>
    <source>
        <strain evidence="5">JCM 20706</strain>
    </source>
</reference>
<dbReference type="SMART" id="SM00267">
    <property type="entry name" value="GGDEF"/>
    <property type="match status" value="1"/>
</dbReference>
<dbReference type="PROSITE" id="PS50887">
    <property type="entry name" value="GGDEF"/>
    <property type="match status" value="1"/>
</dbReference>
<dbReference type="SMART" id="SM00091">
    <property type="entry name" value="PAS"/>
    <property type="match status" value="1"/>
</dbReference>
<dbReference type="PANTHER" id="PTHR44757:SF2">
    <property type="entry name" value="BIOFILM ARCHITECTURE MAINTENANCE PROTEIN MBAA"/>
    <property type="match status" value="1"/>
</dbReference>
<protein>
    <submittedName>
        <fullName evidence="4">EAL domain-containing protein</fullName>
    </submittedName>
</protein>
<dbReference type="SMART" id="SM00052">
    <property type="entry name" value="EAL"/>
    <property type="match status" value="1"/>
</dbReference>
<dbReference type="InterPro" id="IPR001633">
    <property type="entry name" value="EAL_dom"/>
</dbReference>
<dbReference type="InterPro" id="IPR052155">
    <property type="entry name" value="Biofilm_reg_signaling"/>
</dbReference>
<dbReference type="Pfam" id="PF00563">
    <property type="entry name" value="EAL"/>
    <property type="match status" value="1"/>
</dbReference>
<sequence>MEPWPILLSRLNSHKQNLTDQLNIWLKADHSLPLALIQDDQFIGANPAALAYFQAQVDSFIHASPSDFSPRIQSSGRSSVEYTRQMIEQALQGEITEFNWQYISQKGDDLPTKVTLFPFKFGLQDVLVVQFESKNRRSHTRPRLSNGFDTLPKELMSTILEDNAEAVYITDAAHQIIAVNKAMCRICEYSTEQLLNSSTDLINIYNRPNEEREFISALQERGSWQGEVWKQRSDGSTFPAWKSCRKISTQDKLYYVTIFSDISSKKELETQLTEQAMYDTLTGLPNRFHLIKLLNQAIKQTRAHPDTLGAVMFLDLNGFKNINDCFGHATGDKVLQLVSARLEASCIENADIARLGGDEFTLIVQKCNNRAEVEELSKQIMSLFDTPFEIDDQKLYLGTSIGIALFPEHSEQANKLLSLADTAMYSAKISPTHLRFYDKKMHQEAEQKLHTLSELRHAHNLDQFKLAYQAIVDLECHSVIGAEALLRWHRPDGEIIDASDFVPLLEETGLLISIGQWVLELACTQMVQWRKDNPELKVCVNVSPMQLEHHDFVQQVTQVLNQSKLPAEALMLEITELALLRQPEAVTQTLLALKKLGVSIAIDDFGAGLSSLSKLSNLPIDCLKIDAGFAQRLSEPQGKELCQAMIQLAQALDISFVIEGIETQQQKDILEQMGKGFGQGYFFGHPKDASQFMSDNL</sequence>
<dbReference type="PROSITE" id="PS50112">
    <property type="entry name" value="PAS"/>
    <property type="match status" value="1"/>
</dbReference>
<feature type="domain" description="GGDEF" evidence="3">
    <location>
        <begin position="307"/>
        <end position="439"/>
    </location>
</feature>
<dbReference type="AlphaFoldDB" id="A0A553JIS3"/>
<dbReference type="InterPro" id="IPR043128">
    <property type="entry name" value="Rev_trsase/Diguanyl_cyclase"/>
</dbReference>
<dbReference type="SUPFAM" id="SSF55785">
    <property type="entry name" value="PYP-like sensor domain (PAS domain)"/>
    <property type="match status" value="1"/>
</dbReference>
<dbReference type="CDD" id="cd00130">
    <property type="entry name" value="PAS"/>
    <property type="match status" value="1"/>
</dbReference>
<feature type="domain" description="EAL" evidence="2">
    <location>
        <begin position="448"/>
        <end position="697"/>
    </location>
</feature>